<feature type="chain" id="PRO_5014499386" evidence="1">
    <location>
        <begin position="27"/>
        <end position="60"/>
    </location>
</feature>
<dbReference type="EMBL" id="PSQE01000002">
    <property type="protein sequence ID" value="RHN74409.1"/>
    <property type="molecule type" value="Genomic_DNA"/>
</dbReference>
<keyword evidence="6" id="KW-1185">Reference proteome</keyword>
<sequence length="60" mass="6693">MAAIIKFIYTMFLFIFLFVVPTKVDALAGCITDADCVIKKCSSSCRIKCIDFRCLCPTGF</sequence>
<reference evidence="3 6" key="2">
    <citation type="journal article" date="2014" name="BMC Genomics">
        <title>An improved genome release (version Mt4.0) for the model legume Medicago truncatula.</title>
        <authorList>
            <person name="Tang H."/>
            <person name="Krishnakumar V."/>
            <person name="Bidwell S."/>
            <person name="Rosen B."/>
            <person name="Chan A."/>
            <person name="Zhou S."/>
            <person name="Gentzbittel L."/>
            <person name="Childs K.L."/>
            <person name="Yandell M."/>
            <person name="Gundlach H."/>
            <person name="Mayer K.F."/>
            <person name="Schwartz D.C."/>
            <person name="Town C.D."/>
        </authorList>
    </citation>
    <scope>GENOME REANNOTATION</scope>
    <source>
        <strain evidence="3">A17</strain>
        <strain evidence="5 6">cv. Jemalong A17</strain>
    </source>
</reference>
<reference evidence="5" key="3">
    <citation type="submission" date="2015-04" db="UniProtKB">
        <authorList>
            <consortium name="EnsemblPlants"/>
        </authorList>
    </citation>
    <scope>IDENTIFICATION</scope>
    <source>
        <strain evidence="5">cv. Jemalong A17</strain>
    </source>
</reference>
<evidence type="ECO:0000313" key="7">
    <source>
        <dbReference type="Proteomes" id="UP000265566"/>
    </source>
</evidence>
<evidence type="ECO:0000313" key="6">
    <source>
        <dbReference type="Proteomes" id="UP000002051"/>
    </source>
</evidence>
<dbReference type="GO" id="GO:0046872">
    <property type="term" value="F:metal ion binding"/>
    <property type="evidence" value="ECO:0007669"/>
    <property type="project" value="InterPro"/>
</dbReference>
<gene>
    <name evidence="3" type="ordered locus">MTR_6g445020</name>
    <name evidence="4" type="ORF">MtrunA17_Chr2g0310001</name>
</gene>
<reference evidence="4" key="5">
    <citation type="journal article" date="2018" name="Nat. Plants">
        <title>Whole-genome landscape of Medicago truncatula symbiotic genes.</title>
        <authorList>
            <person name="Pecrix Y."/>
            <person name="Gamas P."/>
            <person name="Carrere S."/>
        </authorList>
    </citation>
    <scope>NUCLEOTIDE SEQUENCE</scope>
    <source>
        <tissue evidence="4">Leaves</tissue>
    </source>
</reference>
<dbReference type="Gramene" id="rna10469">
    <property type="protein sequence ID" value="RHN74409.1"/>
    <property type="gene ID" value="gene10469"/>
</dbReference>
<dbReference type="Pfam" id="PF07127">
    <property type="entry name" value="Nodulin_late"/>
    <property type="match status" value="1"/>
</dbReference>
<evidence type="ECO:0000313" key="4">
    <source>
        <dbReference type="EMBL" id="RHN74409.1"/>
    </source>
</evidence>
<evidence type="ECO:0000313" key="3">
    <source>
        <dbReference type="EMBL" id="KEH26099.1"/>
    </source>
</evidence>
<reference evidence="7" key="4">
    <citation type="journal article" date="2018" name="Nat. Plants">
        <title>Whole-genome landscape of Medicago truncatula symbiotic genes.</title>
        <authorList>
            <person name="Pecrix Y."/>
            <person name="Staton S.E."/>
            <person name="Sallet E."/>
            <person name="Lelandais-Briere C."/>
            <person name="Moreau S."/>
            <person name="Carrere S."/>
            <person name="Blein T."/>
            <person name="Jardinaud M.F."/>
            <person name="Latrasse D."/>
            <person name="Zouine M."/>
            <person name="Zahm M."/>
            <person name="Kreplak J."/>
            <person name="Mayjonade B."/>
            <person name="Satge C."/>
            <person name="Perez M."/>
            <person name="Cauet S."/>
            <person name="Marande W."/>
            <person name="Chantry-Darmon C."/>
            <person name="Lopez-Roques C."/>
            <person name="Bouchez O."/>
            <person name="Berard A."/>
            <person name="Debelle F."/>
            <person name="Munos S."/>
            <person name="Bendahmane A."/>
            <person name="Berges H."/>
            <person name="Niebel A."/>
            <person name="Buitink J."/>
            <person name="Frugier F."/>
            <person name="Benhamed M."/>
            <person name="Crespi M."/>
            <person name="Gouzy J."/>
            <person name="Gamas P."/>
        </authorList>
    </citation>
    <scope>NUCLEOTIDE SEQUENCE [LARGE SCALE GENOMIC DNA]</scope>
    <source>
        <strain evidence="7">cv. Jemalong A17</strain>
    </source>
</reference>
<proteinExistence type="predicted"/>
<feature type="signal peptide" evidence="1">
    <location>
        <begin position="1"/>
        <end position="26"/>
    </location>
</feature>
<name>A0A072U8J4_MEDTR</name>
<keyword evidence="1" id="KW-0732">Signal</keyword>
<dbReference type="AlphaFoldDB" id="A0A072U8J4"/>
<feature type="domain" description="Late nodulin" evidence="2">
    <location>
        <begin position="1"/>
        <end position="54"/>
    </location>
</feature>
<accession>A0A072U8J4</accession>
<reference evidence="3 6" key="1">
    <citation type="journal article" date="2011" name="Nature">
        <title>The Medicago genome provides insight into the evolution of rhizobial symbioses.</title>
        <authorList>
            <person name="Young N.D."/>
            <person name="Debelle F."/>
            <person name="Oldroyd G.E."/>
            <person name="Geurts R."/>
            <person name="Cannon S.B."/>
            <person name="Udvardi M.K."/>
            <person name="Benedito V.A."/>
            <person name="Mayer K.F."/>
            <person name="Gouzy J."/>
            <person name="Schoof H."/>
            <person name="Van de Peer Y."/>
            <person name="Proost S."/>
            <person name="Cook D.R."/>
            <person name="Meyers B.C."/>
            <person name="Spannagl M."/>
            <person name="Cheung F."/>
            <person name="De Mita S."/>
            <person name="Krishnakumar V."/>
            <person name="Gundlach H."/>
            <person name="Zhou S."/>
            <person name="Mudge J."/>
            <person name="Bharti A.K."/>
            <person name="Murray J.D."/>
            <person name="Naoumkina M.A."/>
            <person name="Rosen B."/>
            <person name="Silverstein K.A."/>
            <person name="Tang H."/>
            <person name="Rombauts S."/>
            <person name="Zhao P.X."/>
            <person name="Zhou P."/>
            <person name="Barbe V."/>
            <person name="Bardou P."/>
            <person name="Bechner M."/>
            <person name="Bellec A."/>
            <person name="Berger A."/>
            <person name="Berges H."/>
            <person name="Bidwell S."/>
            <person name="Bisseling T."/>
            <person name="Choisne N."/>
            <person name="Couloux A."/>
            <person name="Denny R."/>
            <person name="Deshpande S."/>
            <person name="Dai X."/>
            <person name="Doyle J.J."/>
            <person name="Dudez A.M."/>
            <person name="Farmer A.D."/>
            <person name="Fouteau S."/>
            <person name="Franken C."/>
            <person name="Gibelin C."/>
            <person name="Gish J."/>
            <person name="Goldstein S."/>
            <person name="Gonzalez A.J."/>
            <person name="Green P.J."/>
            <person name="Hallab A."/>
            <person name="Hartog M."/>
            <person name="Hua A."/>
            <person name="Humphray S.J."/>
            <person name="Jeong D.H."/>
            <person name="Jing Y."/>
            <person name="Jocker A."/>
            <person name="Kenton S.M."/>
            <person name="Kim D.J."/>
            <person name="Klee K."/>
            <person name="Lai H."/>
            <person name="Lang C."/>
            <person name="Lin S."/>
            <person name="Macmil S.L."/>
            <person name="Magdelenat G."/>
            <person name="Matthews L."/>
            <person name="McCorrison J."/>
            <person name="Monaghan E.L."/>
            <person name="Mun J.H."/>
            <person name="Najar F.Z."/>
            <person name="Nicholson C."/>
            <person name="Noirot C."/>
            <person name="O'Bleness M."/>
            <person name="Paule C.R."/>
            <person name="Poulain J."/>
            <person name="Prion F."/>
            <person name="Qin B."/>
            <person name="Qu C."/>
            <person name="Retzel E.F."/>
            <person name="Riddle C."/>
            <person name="Sallet E."/>
            <person name="Samain S."/>
            <person name="Samson N."/>
            <person name="Sanders I."/>
            <person name="Saurat O."/>
            <person name="Scarpelli C."/>
            <person name="Schiex T."/>
            <person name="Segurens B."/>
            <person name="Severin A.J."/>
            <person name="Sherrier D.J."/>
            <person name="Shi R."/>
            <person name="Sims S."/>
            <person name="Singer S.R."/>
            <person name="Sinharoy S."/>
            <person name="Sterck L."/>
            <person name="Viollet A."/>
            <person name="Wang B.B."/>
            <person name="Wang K."/>
            <person name="Wang M."/>
            <person name="Wang X."/>
            <person name="Warfsmann J."/>
            <person name="Weissenbach J."/>
            <person name="White D.D."/>
            <person name="White J.D."/>
            <person name="Wiley G.B."/>
            <person name="Wincker P."/>
            <person name="Xing Y."/>
            <person name="Yang L."/>
            <person name="Yao Z."/>
            <person name="Ying F."/>
            <person name="Zhai J."/>
            <person name="Zhou L."/>
            <person name="Zuber A."/>
            <person name="Denarie J."/>
            <person name="Dixon R.A."/>
            <person name="May G.D."/>
            <person name="Schwartz D.C."/>
            <person name="Rogers J."/>
            <person name="Quetier F."/>
            <person name="Town C.D."/>
            <person name="Roe B.A."/>
        </authorList>
    </citation>
    <scope>NUCLEOTIDE SEQUENCE [LARGE SCALE GENOMIC DNA]</scope>
    <source>
        <strain evidence="3">A17</strain>
        <strain evidence="5 6">cv. Jemalong A17</strain>
    </source>
</reference>
<dbReference type="EnsemblPlants" id="KEH26099">
    <property type="protein sequence ID" value="KEH26099"/>
    <property type="gene ID" value="MTR_6g445020"/>
</dbReference>
<dbReference type="InterPro" id="IPR009810">
    <property type="entry name" value="Nodulin_late_dom"/>
</dbReference>
<dbReference type="Proteomes" id="UP000265566">
    <property type="component" value="Chromosome 2"/>
</dbReference>
<evidence type="ECO:0000259" key="2">
    <source>
        <dbReference type="Pfam" id="PF07127"/>
    </source>
</evidence>
<dbReference type="Proteomes" id="UP000002051">
    <property type="component" value="Chromosome 6"/>
</dbReference>
<evidence type="ECO:0000256" key="1">
    <source>
        <dbReference type="SAM" id="SignalP"/>
    </source>
</evidence>
<protein>
    <submittedName>
        <fullName evidence="3">Nodule Cysteine-Rich (NCR) secreted peptide</fullName>
    </submittedName>
    <submittedName>
        <fullName evidence="4">Putative Late nodulin</fullName>
    </submittedName>
</protein>
<organism evidence="3 6">
    <name type="scientific">Medicago truncatula</name>
    <name type="common">Barrel medic</name>
    <name type="synonym">Medicago tribuloides</name>
    <dbReference type="NCBI Taxonomy" id="3880"/>
    <lineage>
        <taxon>Eukaryota</taxon>
        <taxon>Viridiplantae</taxon>
        <taxon>Streptophyta</taxon>
        <taxon>Embryophyta</taxon>
        <taxon>Tracheophyta</taxon>
        <taxon>Spermatophyta</taxon>
        <taxon>Magnoliopsida</taxon>
        <taxon>eudicotyledons</taxon>
        <taxon>Gunneridae</taxon>
        <taxon>Pentapetalae</taxon>
        <taxon>rosids</taxon>
        <taxon>fabids</taxon>
        <taxon>Fabales</taxon>
        <taxon>Fabaceae</taxon>
        <taxon>Papilionoideae</taxon>
        <taxon>50 kb inversion clade</taxon>
        <taxon>NPAAA clade</taxon>
        <taxon>Hologalegina</taxon>
        <taxon>IRL clade</taxon>
        <taxon>Trifolieae</taxon>
        <taxon>Medicago</taxon>
    </lineage>
</organism>
<evidence type="ECO:0000313" key="5">
    <source>
        <dbReference type="EnsemblPlants" id="KEH26099"/>
    </source>
</evidence>
<dbReference type="EMBL" id="CM001222">
    <property type="protein sequence ID" value="KEH26099.1"/>
    <property type="molecule type" value="Genomic_DNA"/>
</dbReference>
<dbReference type="HOGENOM" id="CLU_181053_0_2_1"/>